<dbReference type="Proteomes" id="UP000232323">
    <property type="component" value="Unassembled WGS sequence"/>
</dbReference>
<organism evidence="2 3">
    <name type="scientific">Chlamydomonas eustigma</name>
    <dbReference type="NCBI Taxonomy" id="1157962"/>
    <lineage>
        <taxon>Eukaryota</taxon>
        <taxon>Viridiplantae</taxon>
        <taxon>Chlorophyta</taxon>
        <taxon>core chlorophytes</taxon>
        <taxon>Chlorophyceae</taxon>
        <taxon>CS clade</taxon>
        <taxon>Chlamydomonadales</taxon>
        <taxon>Chlamydomonadaceae</taxon>
        <taxon>Chlamydomonas</taxon>
    </lineage>
</organism>
<accession>A0A250XSW6</accession>
<proteinExistence type="predicted"/>
<feature type="compositionally biased region" description="Low complexity" evidence="1">
    <location>
        <begin position="467"/>
        <end position="478"/>
    </location>
</feature>
<feature type="compositionally biased region" description="Acidic residues" evidence="1">
    <location>
        <begin position="1746"/>
        <end position="1758"/>
    </location>
</feature>
<sequence>MMKCTTNSGPVLQTIALDVVMILALSFKLFRQQHPSRVFRNYNTTALDTVLAAGCGVSDLPDLAALASILHKAEINRQNNAALVVMRPLNGHQTNQTLQQPFKKTASTTIPTTTTANITTTTTTTFSSGSNVAHHLPPVAALAASVSSGNHTSSLQLQTAEGVEGAAARGWDPITQLCVLANRVLEAAVQNKAAFSSTTAASSMLMPLSTSLSSSGAAVNSSGDGVIPRPHASNPASSSGTSGSSSSLSSNSTLSSSSTGSTASARSTRSREGLSHYFWRYGNDDKAFIAQLMCQPCIIKGAGRPTDYGHDRVPSSILTPAATALLVTNTTGENNATTTTTSYYNHNCNRPLALGDIMGTLCRIMLSRGDQFVPTAVVQSWTEWLLVAEGGNNHHYGCDYGRSSNKTATIRSCSSRDDNDNSSALNNDSALLQQRLTVTDLSAVATEASIRDEHDGIHYGDGTINTSKYSSSRSSTAPPSGPIYSHNSQQCFNPLHISNYNGLMMSITAGDYDYRSYYSAPPAATTTTSTLHPISDIAAAWALMGRANKINDFTLSPVFEHLYMRRKEIMCAKDALLVLKAMALSQASDALLVLKAMALSQASDALLVVLKAMALSQASDVLLLVVLKAMALSQASDALLVVLKAMALSQASDALLVVLKCFPCPLLYAVVAVVISPHNYNATCSQPLSSLSSPGNNGECKQDLSSTHPAVVIEASTETLLRHKSQSRSAVNSDTTVPPPLSVASAGLPLGTTMMAGLLQPPLQPQLPQQQQAVQSQAAAATAAEVYALKEQLVQEILKHLTDCSRRSSSRTMNKALSLQETKQTDESSHFSSSAIPVAASRTHSPQWQQTLHHQQEEAVVPAGSCRLQQGRAASSAAAPDINCSAASSAAAPDINCSAASSAAAPDINCSAAAPDINCSAASSAAAPDIKSYSLPSATQLGVDNWIASAGRELLPVLPAGYPPGHDQGAGRQDAHDGLLVMTTTADRRKQKQLIDLQQEEISTFSPPSILVPASNNGSSSGGAIMPADGNDKILRKSRTKSTMGGSGKGKQPARPAAVARYSDSDSAPAAVARYSDSDSAPAAAIRPPGISREPSSAGAEQVPGGISTASSLVLAGAVVRMGAVTAPALRSASIMVQDDSPPAKEAGFQKELEAQKAGSKNEAAGKNAHSSPIRSTSAESNIMTARPKVHQLQSSDARNVPLWLTLKDHSNLRLSLRVALATCLGGTTVMVHPAVPPATSTAASPPPHGRSAVAAREEASRIHCAAPLEEAARYLLADRNHWRLPLQRPAPDLQLWRCPRPEDLKLLLPLLPWLMPNQLLSVMQLAASASASEYPWHGLPFLFHSQYSQKNDKKVDEGPSRAKPASKIHGRNRVQYYSKREFARRMNLFNREKSLCPEPPIDPHNLSLLLSCYLSMVATPQITSHYHRAVNRIVSDNSGGVEGLIDVAWILAHGLVVAPPPSTTINQEWGLSYLSTTSPQLQLSTTGLHGGNMTPNKNASPVVEVPKIRTRILHRMMKKARKEAKHFLDGSLDSPEDKIAAERSKIKISREDSRAVFEVLRALLHRHVLPDLMNTSRSEGLRRLSSTRLVMLTETLVSMEDEIKRRQKQNLILDLLKHSHDSKCSSPAVKSVLPSRTINETPAAEKTAAAAASTGAETPSLLISNLRGTEAKDYDLHENQRAKAKGSEGDTGERSKERGEDEDEASHQNYSGLFDNLIQAMASHSELSLFEAASILRRNDPSQKDEDEIEDKDEDEGGILGAPPAVSPTHASARRRYALSLLRLENAYPGSTEKVIKQAFLDKQPLDYMALTCLLECMFSEVYKVKDTRQYEVTLSIAPCSVNMDGKQPGAERQKSEAALNVSLLGQQQQATTKNNAEEDEKMVSRPRFYQNLDVRIMTQLADVCKLVPKDCVHILHGALFANPNPR</sequence>
<feature type="region of interest" description="Disordered" evidence="1">
    <location>
        <begin position="1007"/>
        <end position="1104"/>
    </location>
</feature>
<feature type="region of interest" description="Disordered" evidence="1">
    <location>
        <begin position="217"/>
        <end position="267"/>
    </location>
</feature>
<dbReference type="EMBL" id="BEGY01000234">
    <property type="protein sequence ID" value="GAX86148.1"/>
    <property type="molecule type" value="Genomic_DNA"/>
</dbReference>
<feature type="region of interest" description="Disordered" evidence="1">
    <location>
        <begin position="455"/>
        <end position="480"/>
    </location>
</feature>
<feature type="region of interest" description="Disordered" evidence="1">
    <location>
        <begin position="1739"/>
        <end position="1769"/>
    </location>
</feature>
<evidence type="ECO:0000313" key="2">
    <source>
        <dbReference type="EMBL" id="GAX86148.1"/>
    </source>
</evidence>
<evidence type="ECO:0000256" key="1">
    <source>
        <dbReference type="SAM" id="MobiDB-lite"/>
    </source>
</evidence>
<feature type="compositionally biased region" description="Polar residues" evidence="1">
    <location>
        <begin position="1169"/>
        <end position="1180"/>
    </location>
</feature>
<feature type="compositionally biased region" description="Polar residues" evidence="1">
    <location>
        <begin position="842"/>
        <end position="851"/>
    </location>
</feature>
<feature type="compositionally biased region" description="Low complexity" evidence="1">
    <location>
        <begin position="236"/>
        <end position="267"/>
    </location>
</feature>
<feature type="compositionally biased region" description="Polar residues" evidence="1">
    <location>
        <begin position="810"/>
        <end position="822"/>
    </location>
</feature>
<gene>
    <name evidence="2" type="ORF">CEUSTIGMA_g13561.t1</name>
</gene>
<protein>
    <submittedName>
        <fullName evidence="2">Uncharacterized protein</fullName>
    </submittedName>
</protein>
<feature type="region of interest" description="Disordered" evidence="1">
    <location>
        <begin position="805"/>
        <end position="851"/>
    </location>
</feature>
<keyword evidence="3" id="KW-1185">Reference proteome</keyword>
<feature type="region of interest" description="Disordered" evidence="1">
    <location>
        <begin position="1153"/>
        <end position="1180"/>
    </location>
</feature>
<reference evidence="2 3" key="1">
    <citation type="submission" date="2017-08" db="EMBL/GenBank/DDBJ databases">
        <title>Acidophilic green algal genome provides insights into adaptation to an acidic environment.</title>
        <authorList>
            <person name="Hirooka S."/>
            <person name="Hirose Y."/>
            <person name="Kanesaki Y."/>
            <person name="Higuchi S."/>
            <person name="Fujiwara T."/>
            <person name="Onuma R."/>
            <person name="Era A."/>
            <person name="Ohbayashi R."/>
            <person name="Uzuka A."/>
            <person name="Nozaki H."/>
            <person name="Yoshikawa H."/>
            <person name="Miyagishima S.Y."/>
        </authorList>
    </citation>
    <scope>NUCLEOTIDE SEQUENCE [LARGE SCALE GENOMIC DNA]</scope>
    <source>
        <strain evidence="2 3">NIES-2499</strain>
    </source>
</reference>
<name>A0A250XSW6_9CHLO</name>
<feature type="region of interest" description="Disordered" evidence="1">
    <location>
        <begin position="1673"/>
        <end position="1708"/>
    </location>
</feature>
<comment type="caution">
    <text evidence="2">The sequence shown here is derived from an EMBL/GenBank/DDBJ whole genome shotgun (WGS) entry which is preliminary data.</text>
</comment>
<feature type="compositionally biased region" description="Basic and acidic residues" evidence="1">
    <location>
        <begin position="1673"/>
        <end position="1700"/>
    </location>
</feature>
<evidence type="ECO:0000313" key="3">
    <source>
        <dbReference type="Proteomes" id="UP000232323"/>
    </source>
</evidence>